<evidence type="ECO:0000256" key="7">
    <source>
        <dbReference type="ARBA" id="ARBA00022932"/>
    </source>
</evidence>
<dbReference type="InterPro" id="IPR001001">
    <property type="entry name" value="DNA_polIII_beta"/>
</dbReference>
<sequence length="366" mass="39464">MRLTVLQEDLAKALASASRFVSSRAQLPVLGNIMLSAKKTKLLVAATNLEMAISISVGAKVETEGEIAVPARTVTDIVVNLAPGQTQLVGEKEQLKISQSTFSSSISGMNTNDFPAVSQGLGSDKVALPEEFMGALGKTIFAASTDETRPVLMGALFMLEGKGLSLVATDGFRLSQKKISLSDRQKEKTLKMILPRNTLSEVVKMGEGSLQMQIKPAESQVIFACGKTVLSSRVIEGEYPDFEKIIPKESNTTISVDKVEFVRAIKLASVFARESANVVKFEIGDKTLDVSASSQKSGEQKTSVDAKVEGDGLTISFNYKFIEDFLNSVSGQDVEMKFGDVSSPGVFLDPPDPDYLHLIMPVKIQE</sequence>
<feature type="domain" description="DNA polymerase III beta sliding clamp C-terminal" evidence="12">
    <location>
        <begin position="244"/>
        <end position="362"/>
    </location>
</feature>
<comment type="function">
    <text evidence="9">Confers DNA tethering and processivity to DNA polymerases and other proteins. Acts as a clamp, forming a ring around DNA (a reaction catalyzed by the clamp-loading complex) which diffuses in an ATP-independent manner freely and bidirectionally along dsDNA. Initially characterized for its ability to contact the catalytic subunit of DNA polymerase III (Pol III), a complex, multichain enzyme responsible for most of the replicative synthesis in bacteria; Pol III exhibits 3'-5' exonuclease proofreading activity. The beta chain is required for initiation of replication as well as for processivity of DNA replication.</text>
</comment>
<dbReference type="PANTHER" id="PTHR30478:SF0">
    <property type="entry name" value="BETA SLIDING CLAMP"/>
    <property type="match status" value="1"/>
</dbReference>
<dbReference type="SMART" id="SM00480">
    <property type="entry name" value="POL3Bc"/>
    <property type="match status" value="1"/>
</dbReference>
<comment type="similarity">
    <text evidence="2 9">Belongs to the beta sliding clamp family.</text>
</comment>
<evidence type="ECO:0000256" key="3">
    <source>
        <dbReference type="ARBA" id="ARBA00022490"/>
    </source>
</evidence>
<evidence type="ECO:0000256" key="6">
    <source>
        <dbReference type="ARBA" id="ARBA00022705"/>
    </source>
</evidence>
<organism evidence="13 14">
    <name type="scientific">Candidatus Woesebacteria bacterium RIFCSPLOWO2_01_FULL_44_14</name>
    <dbReference type="NCBI Taxonomy" id="1802525"/>
    <lineage>
        <taxon>Bacteria</taxon>
        <taxon>Candidatus Woeseibacteriota</taxon>
    </lineage>
</organism>
<dbReference type="SUPFAM" id="SSF55979">
    <property type="entry name" value="DNA clamp"/>
    <property type="match status" value="3"/>
</dbReference>
<dbReference type="Pfam" id="PF02767">
    <property type="entry name" value="DNA_pol3_beta_2"/>
    <property type="match status" value="1"/>
</dbReference>
<evidence type="ECO:0000313" key="13">
    <source>
        <dbReference type="EMBL" id="OGM70060.1"/>
    </source>
</evidence>
<proteinExistence type="inferred from homology"/>
<dbReference type="GO" id="GO:0003887">
    <property type="term" value="F:DNA-directed DNA polymerase activity"/>
    <property type="evidence" value="ECO:0007669"/>
    <property type="project" value="UniProtKB-UniRule"/>
</dbReference>
<reference evidence="13 14" key="1">
    <citation type="journal article" date="2016" name="Nat. Commun.">
        <title>Thousands of microbial genomes shed light on interconnected biogeochemical processes in an aquifer system.</title>
        <authorList>
            <person name="Anantharaman K."/>
            <person name="Brown C.T."/>
            <person name="Hug L.A."/>
            <person name="Sharon I."/>
            <person name="Castelle C.J."/>
            <person name="Probst A.J."/>
            <person name="Thomas B.C."/>
            <person name="Singh A."/>
            <person name="Wilkins M.J."/>
            <person name="Karaoz U."/>
            <person name="Brodie E.L."/>
            <person name="Williams K.H."/>
            <person name="Hubbard S.S."/>
            <person name="Banfield J.F."/>
        </authorList>
    </citation>
    <scope>NUCLEOTIDE SEQUENCE [LARGE SCALE GENOMIC DNA]</scope>
</reference>
<dbReference type="GO" id="GO:0009360">
    <property type="term" value="C:DNA polymerase III complex"/>
    <property type="evidence" value="ECO:0007669"/>
    <property type="project" value="InterPro"/>
</dbReference>
<keyword evidence="3 9" id="KW-0963">Cytoplasm</keyword>
<dbReference type="Pfam" id="PF00712">
    <property type="entry name" value="DNA_pol3_beta"/>
    <property type="match status" value="1"/>
</dbReference>
<gene>
    <name evidence="13" type="ORF">A2975_03220</name>
</gene>
<dbReference type="InterPro" id="IPR046938">
    <property type="entry name" value="DNA_clamp_sf"/>
</dbReference>
<dbReference type="GO" id="GO:0003677">
    <property type="term" value="F:DNA binding"/>
    <property type="evidence" value="ECO:0007669"/>
    <property type="project" value="UniProtKB-UniRule"/>
</dbReference>
<evidence type="ECO:0000256" key="5">
    <source>
        <dbReference type="ARBA" id="ARBA00022695"/>
    </source>
</evidence>
<comment type="caution">
    <text evidence="13">The sequence shown here is derived from an EMBL/GenBank/DDBJ whole genome shotgun (WGS) entry which is preliminary data.</text>
</comment>
<dbReference type="PANTHER" id="PTHR30478">
    <property type="entry name" value="DNA POLYMERASE III SUBUNIT BETA"/>
    <property type="match status" value="1"/>
</dbReference>
<dbReference type="GO" id="GO:0006271">
    <property type="term" value="P:DNA strand elongation involved in DNA replication"/>
    <property type="evidence" value="ECO:0007669"/>
    <property type="project" value="TreeGrafter"/>
</dbReference>
<dbReference type="AlphaFoldDB" id="A0A1F8C1Q9"/>
<evidence type="ECO:0000259" key="11">
    <source>
        <dbReference type="Pfam" id="PF02767"/>
    </source>
</evidence>
<dbReference type="Gene3D" id="3.10.150.10">
    <property type="entry name" value="DNA Polymerase III, subunit A, domain 2"/>
    <property type="match status" value="1"/>
</dbReference>
<evidence type="ECO:0000256" key="4">
    <source>
        <dbReference type="ARBA" id="ARBA00022679"/>
    </source>
</evidence>
<dbReference type="InterPro" id="IPR022637">
    <property type="entry name" value="DNA_polIII_beta_cen"/>
</dbReference>
<evidence type="ECO:0000259" key="10">
    <source>
        <dbReference type="Pfam" id="PF00712"/>
    </source>
</evidence>
<keyword evidence="5 9" id="KW-0548">Nucleotidyltransferase</keyword>
<dbReference type="PIRSF" id="PIRSF000804">
    <property type="entry name" value="DNA_pol_III_b"/>
    <property type="match status" value="1"/>
</dbReference>
<dbReference type="Proteomes" id="UP000178429">
    <property type="component" value="Unassembled WGS sequence"/>
</dbReference>
<comment type="subunit">
    <text evidence="9">Forms a ring-shaped head-to-tail homodimer around DNA.</text>
</comment>
<keyword evidence="8" id="KW-0238">DNA-binding</keyword>
<name>A0A1F8C1Q9_9BACT</name>
<feature type="domain" description="DNA polymerase III beta sliding clamp N-terminal" evidence="10">
    <location>
        <begin position="1"/>
        <end position="117"/>
    </location>
</feature>
<keyword evidence="6 9" id="KW-0235">DNA replication</keyword>
<dbReference type="InterPro" id="IPR022634">
    <property type="entry name" value="DNA_polIII_beta_N"/>
</dbReference>
<accession>A0A1F8C1Q9</accession>
<evidence type="ECO:0000259" key="12">
    <source>
        <dbReference type="Pfam" id="PF02768"/>
    </source>
</evidence>
<dbReference type="STRING" id="1802525.A2975_03220"/>
<feature type="domain" description="DNA polymerase III beta sliding clamp central" evidence="11">
    <location>
        <begin position="130"/>
        <end position="241"/>
    </location>
</feature>
<dbReference type="InterPro" id="IPR022635">
    <property type="entry name" value="DNA_polIII_beta_C"/>
</dbReference>
<comment type="subcellular location">
    <subcellularLocation>
        <location evidence="1 9">Cytoplasm</location>
    </subcellularLocation>
</comment>
<dbReference type="NCBIfam" id="TIGR00663">
    <property type="entry name" value="dnan"/>
    <property type="match status" value="1"/>
</dbReference>
<evidence type="ECO:0000256" key="9">
    <source>
        <dbReference type="PIRNR" id="PIRNR000804"/>
    </source>
</evidence>
<evidence type="ECO:0000256" key="1">
    <source>
        <dbReference type="ARBA" id="ARBA00004496"/>
    </source>
</evidence>
<dbReference type="EMBL" id="MGHL01000006">
    <property type="protein sequence ID" value="OGM70060.1"/>
    <property type="molecule type" value="Genomic_DNA"/>
</dbReference>
<protein>
    <recommendedName>
        <fullName evidence="9">Beta sliding clamp</fullName>
    </recommendedName>
</protein>
<evidence type="ECO:0000256" key="2">
    <source>
        <dbReference type="ARBA" id="ARBA00010752"/>
    </source>
</evidence>
<dbReference type="GO" id="GO:0008408">
    <property type="term" value="F:3'-5' exonuclease activity"/>
    <property type="evidence" value="ECO:0007669"/>
    <property type="project" value="InterPro"/>
</dbReference>
<evidence type="ECO:0000313" key="14">
    <source>
        <dbReference type="Proteomes" id="UP000178429"/>
    </source>
</evidence>
<evidence type="ECO:0000256" key="8">
    <source>
        <dbReference type="ARBA" id="ARBA00023125"/>
    </source>
</evidence>
<dbReference type="Pfam" id="PF02768">
    <property type="entry name" value="DNA_pol3_beta_3"/>
    <property type="match status" value="1"/>
</dbReference>
<dbReference type="GO" id="GO:0005737">
    <property type="term" value="C:cytoplasm"/>
    <property type="evidence" value="ECO:0007669"/>
    <property type="project" value="UniProtKB-SubCell"/>
</dbReference>
<keyword evidence="4 9" id="KW-0808">Transferase</keyword>
<keyword evidence="7 9" id="KW-0239">DNA-directed DNA polymerase</keyword>
<dbReference type="Gene3D" id="3.70.10.10">
    <property type="match status" value="1"/>
</dbReference>
<dbReference type="CDD" id="cd00140">
    <property type="entry name" value="beta_clamp"/>
    <property type="match status" value="1"/>
</dbReference>